<feature type="signal peptide" evidence="1">
    <location>
        <begin position="1"/>
        <end position="20"/>
    </location>
</feature>
<dbReference type="InterPro" id="IPR032789">
    <property type="entry name" value="T2SS-T3SS_pil_N"/>
</dbReference>
<accession>A0A238KCA8</accession>
<keyword evidence="4" id="KW-1185">Reference proteome</keyword>
<keyword evidence="1" id="KW-0732">Signal</keyword>
<evidence type="ECO:0000313" key="3">
    <source>
        <dbReference type="EMBL" id="SMX40147.1"/>
    </source>
</evidence>
<gene>
    <name evidence="3" type="ORF">MAA8898_02053</name>
</gene>
<name>A0A238KCA8_9RHOB</name>
<evidence type="ECO:0000256" key="1">
    <source>
        <dbReference type="SAM" id="SignalP"/>
    </source>
</evidence>
<dbReference type="OrthoDB" id="7867233at2"/>
<sequence>MRFRLAPLAVLLCAALPVAAQDAGMIVTKAKDVLEVEVSSAVTASFVDPFRELSIADPEIADIATLSDTLVYVLGKSVGVTTLTLISGTTPVDARHVRVAVYRDTAPMQAFLSSVTDVTLARDGAVVTLAGCAGGARARAAVDGVTAQLQAWGYVILSDVGDC</sequence>
<feature type="chain" id="PRO_5012489329" description="Pilus formation protein N-terminal domain-containing protein" evidence="1">
    <location>
        <begin position="21"/>
        <end position="163"/>
    </location>
</feature>
<organism evidence="3 4">
    <name type="scientific">Maliponia aquimaris</name>
    <dbReference type="NCBI Taxonomy" id="1673631"/>
    <lineage>
        <taxon>Bacteria</taxon>
        <taxon>Pseudomonadati</taxon>
        <taxon>Pseudomonadota</taxon>
        <taxon>Alphaproteobacteria</taxon>
        <taxon>Rhodobacterales</taxon>
        <taxon>Paracoccaceae</taxon>
        <taxon>Maliponia</taxon>
    </lineage>
</organism>
<dbReference type="Pfam" id="PF13629">
    <property type="entry name" value="T2SS-T3SS_pil_N"/>
    <property type="match status" value="1"/>
</dbReference>
<evidence type="ECO:0000259" key="2">
    <source>
        <dbReference type="Pfam" id="PF13629"/>
    </source>
</evidence>
<feature type="domain" description="Pilus formation protein N-terminal" evidence="2">
    <location>
        <begin position="31"/>
        <end position="99"/>
    </location>
</feature>
<evidence type="ECO:0000313" key="4">
    <source>
        <dbReference type="Proteomes" id="UP000207598"/>
    </source>
</evidence>
<dbReference type="EMBL" id="FXYF01000005">
    <property type="protein sequence ID" value="SMX40147.1"/>
    <property type="molecule type" value="Genomic_DNA"/>
</dbReference>
<dbReference type="RefSeq" id="WP_094020894.1">
    <property type="nucleotide sequence ID" value="NZ_FXYF01000005.1"/>
</dbReference>
<reference evidence="3 4" key="1">
    <citation type="submission" date="2017-05" db="EMBL/GenBank/DDBJ databases">
        <authorList>
            <person name="Song R."/>
            <person name="Chenine A.L."/>
            <person name="Ruprecht R.M."/>
        </authorList>
    </citation>
    <scope>NUCLEOTIDE SEQUENCE [LARGE SCALE GENOMIC DNA]</scope>
    <source>
        <strain evidence="3 4">CECT 8898</strain>
    </source>
</reference>
<proteinExistence type="predicted"/>
<dbReference type="AlphaFoldDB" id="A0A238KCA8"/>
<dbReference type="Proteomes" id="UP000207598">
    <property type="component" value="Unassembled WGS sequence"/>
</dbReference>
<protein>
    <recommendedName>
        <fullName evidence="2">Pilus formation protein N-terminal domain-containing protein</fullName>
    </recommendedName>
</protein>